<dbReference type="AlphaFoldDB" id="A0A5C2SP91"/>
<feature type="compositionally biased region" description="Pro residues" evidence="6">
    <location>
        <begin position="7"/>
        <end position="23"/>
    </location>
</feature>
<dbReference type="GO" id="GO:0005634">
    <property type="term" value="C:nucleus"/>
    <property type="evidence" value="ECO:0007669"/>
    <property type="project" value="UniProtKB-SubCell"/>
</dbReference>
<dbReference type="InterPro" id="IPR038753">
    <property type="entry name" value="NFKBIL1"/>
</dbReference>
<dbReference type="EMBL" id="ML122252">
    <property type="protein sequence ID" value="RPD65643.1"/>
    <property type="molecule type" value="Genomic_DNA"/>
</dbReference>
<comment type="subcellular location">
    <subcellularLocation>
        <location evidence="1">Nucleus</location>
    </subcellularLocation>
</comment>
<evidence type="ECO:0000256" key="5">
    <source>
        <dbReference type="ARBA" id="ARBA00023242"/>
    </source>
</evidence>
<proteinExistence type="predicted"/>
<name>A0A5C2SP91_9APHY</name>
<dbReference type="PANTHER" id="PTHR15263:SF1">
    <property type="entry name" value="NF-KAPPA-B INHIBITOR-LIKE PROTEIN 1"/>
    <property type="match status" value="1"/>
</dbReference>
<sequence>MVGYFAFPPPGYPPNPPRAPWSTPPNTHDDPRPELPPSPPPETAHDRVRELRQQRDAERRRRRLEDQRLEAQSGEIYWVRMGGSIRDMYGRKNKARTDELRTLSQIPDEERRAVEWWTEYETRWRILLSSAYPVAFQDVPWPVTPWARMPSDLTPEAIEEFFLAPLRASSNTVSRKARVRACILRWHPDKLSAVIARTEEKHLDDVRSGINAVFRVLKSIKDLDH</sequence>
<evidence type="ECO:0000256" key="3">
    <source>
        <dbReference type="ARBA" id="ARBA00022737"/>
    </source>
</evidence>
<reference evidence="7" key="1">
    <citation type="journal article" date="2018" name="Genome Biol. Evol.">
        <title>Genomics and development of Lentinus tigrinus, a white-rot wood-decaying mushroom with dimorphic fruiting bodies.</title>
        <authorList>
            <person name="Wu B."/>
            <person name="Xu Z."/>
            <person name="Knudson A."/>
            <person name="Carlson A."/>
            <person name="Chen N."/>
            <person name="Kovaka S."/>
            <person name="LaButti K."/>
            <person name="Lipzen A."/>
            <person name="Pennachio C."/>
            <person name="Riley R."/>
            <person name="Schakwitz W."/>
            <person name="Umezawa K."/>
            <person name="Ohm R.A."/>
            <person name="Grigoriev I.V."/>
            <person name="Nagy L.G."/>
            <person name="Gibbons J."/>
            <person name="Hibbett D."/>
        </authorList>
    </citation>
    <scope>NUCLEOTIDE SEQUENCE [LARGE SCALE GENOMIC DNA]</scope>
    <source>
        <strain evidence="7">ALCF2SS1-6</strain>
    </source>
</reference>
<keyword evidence="8" id="KW-1185">Reference proteome</keyword>
<evidence type="ECO:0000256" key="6">
    <source>
        <dbReference type="SAM" id="MobiDB-lite"/>
    </source>
</evidence>
<gene>
    <name evidence="7" type="ORF">L227DRAFT_649682</name>
</gene>
<dbReference type="OrthoDB" id="3241983at2759"/>
<evidence type="ECO:0000256" key="2">
    <source>
        <dbReference type="ARBA" id="ARBA00022553"/>
    </source>
</evidence>
<protein>
    <recommendedName>
        <fullName evidence="9">J domain-containing protein</fullName>
    </recommendedName>
</protein>
<accession>A0A5C2SP91</accession>
<keyword evidence="4" id="KW-0040">ANK repeat</keyword>
<evidence type="ECO:0000256" key="4">
    <source>
        <dbReference type="ARBA" id="ARBA00023043"/>
    </source>
</evidence>
<evidence type="ECO:0000256" key="1">
    <source>
        <dbReference type="ARBA" id="ARBA00004123"/>
    </source>
</evidence>
<feature type="compositionally biased region" description="Basic and acidic residues" evidence="6">
    <location>
        <begin position="43"/>
        <end position="66"/>
    </location>
</feature>
<keyword evidence="2" id="KW-0597">Phosphoprotein</keyword>
<dbReference type="STRING" id="1328759.A0A5C2SP91"/>
<dbReference type="GO" id="GO:0043124">
    <property type="term" value="P:negative regulation of canonical NF-kappaB signal transduction"/>
    <property type="evidence" value="ECO:0007669"/>
    <property type="project" value="InterPro"/>
</dbReference>
<feature type="region of interest" description="Disordered" evidence="6">
    <location>
        <begin position="1"/>
        <end position="66"/>
    </location>
</feature>
<keyword evidence="3" id="KW-0677">Repeat</keyword>
<evidence type="ECO:0008006" key="9">
    <source>
        <dbReference type="Google" id="ProtNLM"/>
    </source>
</evidence>
<keyword evidence="5" id="KW-0539">Nucleus</keyword>
<dbReference type="PANTHER" id="PTHR15263">
    <property type="entry name" value="I-KAPPA-B-LIKE PROTEIN IKBL"/>
    <property type="match status" value="1"/>
</dbReference>
<organism evidence="7 8">
    <name type="scientific">Lentinus tigrinus ALCF2SS1-6</name>
    <dbReference type="NCBI Taxonomy" id="1328759"/>
    <lineage>
        <taxon>Eukaryota</taxon>
        <taxon>Fungi</taxon>
        <taxon>Dikarya</taxon>
        <taxon>Basidiomycota</taxon>
        <taxon>Agaricomycotina</taxon>
        <taxon>Agaricomycetes</taxon>
        <taxon>Polyporales</taxon>
        <taxon>Polyporaceae</taxon>
        <taxon>Lentinus</taxon>
    </lineage>
</organism>
<evidence type="ECO:0000313" key="7">
    <source>
        <dbReference type="EMBL" id="RPD65643.1"/>
    </source>
</evidence>
<dbReference type="Proteomes" id="UP000313359">
    <property type="component" value="Unassembled WGS sequence"/>
</dbReference>
<evidence type="ECO:0000313" key="8">
    <source>
        <dbReference type="Proteomes" id="UP000313359"/>
    </source>
</evidence>